<dbReference type="PROSITE" id="PS50977">
    <property type="entry name" value="HTH_TETR_2"/>
    <property type="match status" value="1"/>
</dbReference>
<feature type="DNA-binding region" description="H-T-H motif" evidence="4">
    <location>
        <begin position="36"/>
        <end position="55"/>
    </location>
</feature>
<keyword evidence="2 4" id="KW-0238">DNA-binding</keyword>
<evidence type="ECO:0000256" key="2">
    <source>
        <dbReference type="ARBA" id="ARBA00023125"/>
    </source>
</evidence>
<feature type="region of interest" description="Disordered" evidence="5">
    <location>
        <begin position="222"/>
        <end position="242"/>
    </location>
</feature>
<evidence type="ECO:0000313" key="7">
    <source>
        <dbReference type="EMBL" id="QDO87273.1"/>
    </source>
</evidence>
<dbReference type="PRINTS" id="PR00455">
    <property type="entry name" value="HTHTETR"/>
</dbReference>
<dbReference type="Proteomes" id="UP000315395">
    <property type="component" value="Chromosome"/>
</dbReference>
<accession>A0A516G6X9</accession>
<dbReference type="KEGG" id="orz:FNH13_02115"/>
<evidence type="ECO:0000256" key="3">
    <source>
        <dbReference type="ARBA" id="ARBA00023163"/>
    </source>
</evidence>
<proteinExistence type="predicted"/>
<dbReference type="GO" id="GO:0003700">
    <property type="term" value="F:DNA-binding transcription factor activity"/>
    <property type="evidence" value="ECO:0007669"/>
    <property type="project" value="TreeGrafter"/>
</dbReference>
<evidence type="ECO:0000256" key="1">
    <source>
        <dbReference type="ARBA" id="ARBA00023015"/>
    </source>
</evidence>
<sequence length="242" mass="25475">MTPAPRSRQDLQQETRDTLVSAARAVFAESGYHAATLEAIAREAGYSKGAVYSNFAGKAELFLAVMDANMEAAVIAEGWDLKDPAAEEAADCEPLPEQFDEAILGMGLATLEFVAAAARDPELRPQLASRLTQVIDGYAGTATRAHPGEEDPLSVTERGALLAALDQGTALLTLGGSELIDQRVLRTGMQRLLVPGPDEVPRAGERGAAALHDDTVRQRLATAARAGGWDRTGPTGRGGVGR</sequence>
<dbReference type="Gene3D" id="1.10.357.10">
    <property type="entry name" value="Tetracycline Repressor, domain 2"/>
    <property type="match status" value="1"/>
</dbReference>
<reference evidence="7 8" key="1">
    <citation type="submission" date="2019-07" db="EMBL/GenBank/DDBJ databases">
        <title>complete genome sequencing of Ornithinimicrobium sp. H23M54.</title>
        <authorList>
            <person name="Bae J.-W."/>
            <person name="Lee S.-Y."/>
        </authorList>
    </citation>
    <scope>NUCLEOTIDE SEQUENCE [LARGE SCALE GENOMIC DNA]</scope>
    <source>
        <strain evidence="7 8">H23M54</strain>
    </source>
</reference>
<keyword evidence="8" id="KW-1185">Reference proteome</keyword>
<dbReference type="PANTHER" id="PTHR30055">
    <property type="entry name" value="HTH-TYPE TRANSCRIPTIONAL REGULATOR RUTR"/>
    <property type="match status" value="1"/>
</dbReference>
<keyword evidence="3" id="KW-0804">Transcription</keyword>
<gene>
    <name evidence="7" type="ORF">FNH13_02115</name>
</gene>
<organism evidence="7 8">
    <name type="scientific">Ornithinimicrobium ciconiae</name>
    <dbReference type="NCBI Taxonomy" id="2594265"/>
    <lineage>
        <taxon>Bacteria</taxon>
        <taxon>Bacillati</taxon>
        <taxon>Actinomycetota</taxon>
        <taxon>Actinomycetes</taxon>
        <taxon>Micrococcales</taxon>
        <taxon>Ornithinimicrobiaceae</taxon>
        <taxon>Ornithinimicrobium</taxon>
    </lineage>
</organism>
<dbReference type="Pfam" id="PF00440">
    <property type="entry name" value="TetR_N"/>
    <property type="match status" value="1"/>
</dbReference>
<evidence type="ECO:0000259" key="6">
    <source>
        <dbReference type="PROSITE" id="PS50977"/>
    </source>
</evidence>
<dbReference type="AlphaFoldDB" id="A0A516G6X9"/>
<dbReference type="InterPro" id="IPR009057">
    <property type="entry name" value="Homeodomain-like_sf"/>
</dbReference>
<feature type="domain" description="HTH tetR-type" evidence="6">
    <location>
        <begin position="13"/>
        <end position="73"/>
    </location>
</feature>
<evidence type="ECO:0000313" key="8">
    <source>
        <dbReference type="Proteomes" id="UP000315395"/>
    </source>
</evidence>
<name>A0A516G6X9_9MICO</name>
<dbReference type="InterPro" id="IPR050109">
    <property type="entry name" value="HTH-type_TetR-like_transc_reg"/>
</dbReference>
<evidence type="ECO:0000256" key="4">
    <source>
        <dbReference type="PROSITE-ProRule" id="PRU00335"/>
    </source>
</evidence>
<dbReference type="EMBL" id="CP041616">
    <property type="protein sequence ID" value="QDO87273.1"/>
    <property type="molecule type" value="Genomic_DNA"/>
</dbReference>
<evidence type="ECO:0000256" key="5">
    <source>
        <dbReference type="SAM" id="MobiDB-lite"/>
    </source>
</evidence>
<dbReference type="PANTHER" id="PTHR30055:SF234">
    <property type="entry name" value="HTH-TYPE TRANSCRIPTIONAL REGULATOR BETI"/>
    <property type="match status" value="1"/>
</dbReference>
<dbReference type="GO" id="GO:0000976">
    <property type="term" value="F:transcription cis-regulatory region binding"/>
    <property type="evidence" value="ECO:0007669"/>
    <property type="project" value="TreeGrafter"/>
</dbReference>
<dbReference type="OrthoDB" id="7252896at2"/>
<dbReference type="RefSeq" id="WP_143781931.1">
    <property type="nucleotide sequence ID" value="NZ_CP041616.1"/>
</dbReference>
<keyword evidence="1" id="KW-0805">Transcription regulation</keyword>
<protein>
    <submittedName>
        <fullName evidence="7">TetR/AcrR family transcriptional regulator</fullName>
    </submittedName>
</protein>
<dbReference type="InterPro" id="IPR001647">
    <property type="entry name" value="HTH_TetR"/>
</dbReference>
<dbReference type="SUPFAM" id="SSF46689">
    <property type="entry name" value="Homeodomain-like"/>
    <property type="match status" value="1"/>
</dbReference>